<feature type="compositionally biased region" description="Basic and acidic residues" evidence="5">
    <location>
        <begin position="932"/>
        <end position="941"/>
    </location>
</feature>
<keyword evidence="6" id="KW-0732">Signal</keyword>
<dbReference type="GO" id="GO:0008270">
    <property type="term" value="F:zinc ion binding"/>
    <property type="evidence" value="ECO:0007669"/>
    <property type="project" value="UniProtKB-KW"/>
</dbReference>
<keyword evidence="2 4" id="KW-0863">Zinc-finger</keyword>
<feature type="compositionally biased region" description="Basic and acidic residues" evidence="5">
    <location>
        <begin position="520"/>
        <end position="546"/>
    </location>
</feature>
<feature type="compositionally biased region" description="Polar residues" evidence="5">
    <location>
        <begin position="125"/>
        <end position="139"/>
    </location>
</feature>
<dbReference type="STRING" id="3880.A0A072V1M0"/>
<protein>
    <submittedName>
        <fullName evidence="8">Zinc finger C-x8-C-x5-C-x3-H type protein, putative</fullName>
    </submittedName>
</protein>
<evidence type="ECO:0000256" key="1">
    <source>
        <dbReference type="ARBA" id="ARBA00022723"/>
    </source>
</evidence>
<feature type="compositionally biased region" description="Basic and acidic residues" evidence="5">
    <location>
        <begin position="898"/>
        <end position="918"/>
    </location>
</feature>
<feature type="region of interest" description="Disordered" evidence="5">
    <location>
        <begin position="883"/>
        <end position="941"/>
    </location>
</feature>
<reference evidence="8 10" key="2">
    <citation type="journal article" date="2014" name="BMC Genomics">
        <title>An improved genome release (version Mt4.0) for the model legume Medicago truncatula.</title>
        <authorList>
            <person name="Tang H."/>
            <person name="Krishnakumar V."/>
            <person name="Bidwell S."/>
            <person name="Rosen B."/>
            <person name="Chan A."/>
            <person name="Zhou S."/>
            <person name="Gentzbittel L."/>
            <person name="Childs K.L."/>
            <person name="Yandell M."/>
            <person name="Gundlach H."/>
            <person name="Mayer K.F."/>
            <person name="Schwartz D.C."/>
            <person name="Town C.D."/>
        </authorList>
    </citation>
    <scope>GENOME REANNOTATION</scope>
    <source>
        <strain evidence="8">A17</strain>
        <strain evidence="9 10">cv. Jemalong A17</strain>
    </source>
</reference>
<dbReference type="InterPro" id="IPR000571">
    <property type="entry name" value="Znf_CCCH"/>
</dbReference>
<feature type="zinc finger region" description="C3H1-type" evidence="4">
    <location>
        <begin position="459"/>
        <end position="481"/>
    </location>
</feature>
<dbReference type="Pfam" id="PF00642">
    <property type="entry name" value="zf-CCCH"/>
    <property type="match status" value="2"/>
</dbReference>
<evidence type="ECO:0000256" key="2">
    <source>
        <dbReference type="ARBA" id="ARBA00022771"/>
    </source>
</evidence>
<dbReference type="InterPro" id="IPR041367">
    <property type="entry name" value="Znf-CCCH_4"/>
</dbReference>
<feature type="zinc finger region" description="C3H1-type" evidence="4">
    <location>
        <begin position="171"/>
        <end position="198"/>
    </location>
</feature>
<dbReference type="InterPro" id="IPR057031">
    <property type="entry name" value="SFR19-like_C"/>
</dbReference>
<feature type="domain" description="C3H1-type" evidence="7">
    <location>
        <begin position="459"/>
        <end position="481"/>
    </location>
</feature>
<name>A0A072V1M0_MEDTR</name>
<evidence type="ECO:0000256" key="3">
    <source>
        <dbReference type="ARBA" id="ARBA00022833"/>
    </source>
</evidence>
<dbReference type="Gene3D" id="1.20.120.1350">
    <property type="entry name" value="Pneumovirus matrix protein 2 (M2), zinc-binding domain"/>
    <property type="match status" value="1"/>
</dbReference>
<dbReference type="PANTHER" id="PTHR36886:SF8">
    <property type="entry name" value="ZINC FINGER CCCH DOMAIN-CONTAINING PROTEIN 38"/>
    <property type="match status" value="1"/>
</dbReference>
<keyword evidence="10" id="KW-1185">Reference proteome</keyword>
<feature type="chain" id="PRO_5014500163" evidence="6">
    <location>
        <begin position="23"/>
        <end position="1024"/>
    </location>
</feature>
<dbReference type="InterPro" id="IPR036855">
    <property type="entry name" value="Znf_CCCH_sf"/>
</dbReference>
<dbReference type="EnsemblPlants" id="KEH35591">
    <property type="protein sequence ID" value="KEH35591"/>
    <property type="gene ID" value="MTR_3g095960"/>
</dbReference>
<dbReference type="Gene3D" id="4.10.1000.10">
    <property type="entry name" value="Zinc finger, CCCH-type"/>
    <property type="match status" value="2"/>
</dbReference>
<dbReference type="SMART" id="SM00356">
    <property type="entry name" value="ZnF_C3H1"/>
    <property type="match status" value="3"/>
</dbReference>
<feature type="compositionally biased region" description="Basic and acidic residues" evidence="5">
    <location>
        <begin position="156"/>
        <end position="165"/>
    </location>
</feature>
<sequence>MRIDFWFLLIYYFLLLIQSTLHYSKRSSIVDMSGTGRKHSSKWDLSDEHKFSPGSKQMRSGRSSADVAGSNSSEWAYLEGNDKLRPVTGFSSKESYYGGRGSNEDDAMHKDHRVFNSRREWDTDGSYSRNMRHSQSPKNDWSRNSRSRSRSPPRGFRWDSGVDGRKRTRVGGSTRPCRDFAVGKCRRGSHCNFLHHDNQNRENSWEGRPREDGAPRYSATHESVDHSLKRGRSNEACINFAKGSCRMGASCKFVHDYDSDGYGKVSMDEFTRERDDEALRYPATHESRDHSLKSGRSNEFIREREDGARRYPATHESRDHSLKSGRSNEFTRERENGGPRYPATYESRDHSPKSGRSNEFTSEREDGAPRYPTTHESRDYSLKSGRSNEFTSEREDGAPRYPTTHESRDYSLKSGRSNDEYGKVFMDEFTREREVGRRHRDNSFEHGGRHVPNRTIDAPCKFFASGNCRNGKHCRFSHDTQACRSPIRRLRDDRWTRNPSRDHQMLDRRKLSDSISPNKRLRDDRWGSDSDMADPDRVEDSPKRNDTVSGSDAAKLIENKNGNVGATEPEFTDLPITDGWGHGLDKSGLHAKPPILSDKKEADIWIAENTGANMHGSQSIGTTDIWPGDAEMSPDWNYRMGSSSHMEEHKQKEHDVSQGGTYLAISEHNGIQLAPGQNINQNTDNVNPLHTSSYHAVGQSQVDVPILSSREGIVDAIHSQEVSTEQKYTGEPNIMDSGLSQVSSINPPVQNVVSNEQLAQLTNLSASLAHILGAGQQLPQLYAALNSHELKDSPSQAKTQVPAMPVSITCIKPDPAVELPKQYDPMNDSIEQKNADASGVPPAIPPSKTIAEVEILSQLSTPGRENFGNSIKGASSEHVKSDNLIHLQPGQNTVVNKDNNEEVARERKNSQDGHKSTKENGPQNMDQNAGPDDAKQTKEMKGSRAFKFALAEFVKELLKPTWKEGKITKEDYKTIVKKVVDKVTGTIQEANIPQTQEKIDQYLSFSKPKLNKLVQAYVEKVQKG</sequence>
<accession>A0A072V1M0</accession>
<dbReference type="AlphaFoldDB" id="A0A072V1M0"/>
<feature type="region of interest" description="Disordered" evidence="5">
    <location>
        <begin position="494"/>
        <end position="574"/>
    </location>
</feature>
<dbReference type="PaxDb" id="3880-AES72838"/>
<organism evidence="8 10">
    <name type="scientific">Medicago truncatula</name>
    <name type="common">Barrel medic</name>
    <name type="synonym">Medicago tribuloides</name>
    <dbReference type="NCBI Taxonomy" id="3880"/>
    <lineage>
        <taxon>Eukaryota</taxon>
        <taxon>Viridiplantae</taxon>
        <taxon>Streptophyta</taxon>
        <taxon>Embryophyta</taxon>
        <taxon>Tracheophyta</taxon>
        <taxon>Spermatophyta</taxon>
        <taxon>Magnoliopsida</taxon>
        <taxon>eudicotyledons</taxon>
        <taxon>Gunneridae</taxon>
        <taxon>Pentapetalae</taxon>
        <taxon>rosids</taxon>
        <taxon>fabids</taxon>
        <taxon>Fabales</taxon>
        <taxon>Fabaceae</taxon>
        <taxon>Papilionoideae</taxon>
        <taxon>50 kb inversion clade</taxon>
        <taxon>NPAAA clade</taxon>
        <taxon>Hologalegina</taxon>
        <taxon>IRL clade</taxon>
        <taxon>Trifolieae</taxon>
        <taxon>Medicago</taxon>
    </lineage>
</organism>
<evidence type="ECO:0000256" key="6">
    <source>
        <dbReference type="SAM" id="SignalP"/>
    </source>
</evidence>
<feature type="region of interest" description="Disordered" evidence="5">
    <location>
        <begin position="122"/>
        <end position="173"/>
    </location>
</feature>
<feature type="domain" description="C3H1-type" evidence="7">
    <location>
        <begin position="231"/>
        <end position="258"/>
    </location>
</feature>
<dbReference type="InterPro" id="IPR052650">
    <property type="entry name" value="Zinc_finger_CCCH"/>
</dbReference>
<reference evidence="9" key="3">
    <citation type="submission" date="2015-04" db="UniProtKB">
        <authorList>
            <consortium name="EnsemblPlants"/>
        </authorList>
    </citation>
    <scope>IDENTIFICATION</scope>
    <source>
        <strain evidence="9">cv. Jemalong A17</strain>
    </source>
</reference>
<dbReference type="Pfam" id="PF23030">
    <property type="entry name" value="SCAF11-like_C"/>
    <property type="match status" value="1"/>
</dbReference>
<feature type="compositionally biased region" description="Basic and acidic residues" evidence="5">
    <location>
        <begin position="279"/>
        <end position="292"/>
    </location>
</feature>
<dbReference type="SUPFAM" id="SSF90229">
    <property type="entry name" value="CCCH zinc finger"/>
    <property type="match status" value="1"/>
</dbReference>
<dbReference type="Proteomes" id="UP000002051">
    <property type="component" value="Chromosome 3"/>
</dbReference>
<dbReference type="PROSITE" id="PS50103">
    <property type="entry name" value="ZF_C3H1"/>
    <property type="match status" value="3"/>
</dbReference>
<evidence type="ECO:0000313" key="8">
    <source>
        <dbReference type="EMBL" id="KEH35591.1"/>
    </source>
</evidence>
<feature type="compositionally biased region" description="Basic and acidic residues" evidence="5">
    <location>
        <begin position="41"/>
        <end position="51"/>
    </location>
</feature>
<feature type="compositionally biased region" description="Basic and acidic residues" evidence="5">
    <location>
        <begin position="299"/>
        <end position="322"/>
    </location>
</feature>
<feature type="compositionally biased region" description="Basic and acidic residues" evidence="5">
    <location>
        <begin position="198"/>
        <end position="214"/>
    </location>
</feature>
<keyword evidence="3 4" id="KW-0862">Zinc</keyword>
<evidence type="ECO:0000259" key="7">
    <source>
        <dbReference type="PROSITE" id="PS50103"/>
    </source>
</evidence>
<keyword evidence="1 4" id="KW-0479">Metal-binding</keyword>
<feature type="zinc finger region" description="C3H1-type" evidence="4">
    <location>
        <begin position="231"/>
        <end position="258"/>
    </location>
</feature>
<feature type="domain" description="C3H1-type" evidence="7">
    <location>
        <begin position="171"/>
        <end position="198"/>
    </location>
</feature>
<feature type="signal peptide" evidence="6">
    <location>
        <begin position="1"/>
        <end position="22"/>
    </location>
</feature>
<reference evidence="8 10" key="1">
    <citation type="journal article" date="2011" name="Nature">
        <title>The Medicago genome provides insight into the evolution of rhizobial symbioses.</title>
        <authorList>
            <person name="Young N.D."/>
            <person name="Debelle F."/>
            <person name="Oldroyd G.E."/>
            <person name="Geurts R."/>
            <person name="Cannon S.B."/>
            <person name="Udvardi M.K."/>
            <person name="Benedito V.A."/>
            <person name="Mayer K.F."/>
            <person name="Gouzy J."/>
            <person name="Schoof H."/>
            <person name="Van de Peer Y."/>
            <person name="Proost S."/>
            <person name="Cook D.R."/>
            <person name="Meyers B.C."/>
            <person name="Spannagl M."/>
            <person name="Cheung F."/>
            <person name="De Mita S."/>
            <person name="Krishnakumar V."/>
            <person name="Gundlach H."/>
            <person name="Zhou S."/>
            <person name="Mudge J."/>
            <person name="Bharti A.K."/>
            <person name="Murray J.D."/>
            <person name="Naoumkina M.A."/>
            <person name="Rosen B."/>
            <person name="Silverstein K.A."/>
            <person name="Tang H."/>
            <person name="Rombauts S."/>
            <person name="Zhao P.X."/>
            <person name="Zhou P."/>
            <person name="Barbe V."/>
            <person name="Bardou P."/>
            <person name="Bechner M."/>
            <person name="Bellec A."/>
            <person name="Berger A."/>
            <person name="Berges H."/>
            <person name="Bidwell S."/>
            <person name="Bisseling T."/>
            <person name="Choisne N."/>
            <person name="Couloux A."/>
            <person name="Denny R."/>
            <person name="Deshpande S."/>
            <person name="Dai X."/>
            <person name="Doyle J.J."/>
            <person name="Dudez A.M."/>
            <person name="Farmer A.D."/>
            <person name="Fouteau S."/>
            <person name="Franken C."/>
            <person name="Gibelin C."/>
            <person name="Gish J."/>
            <person name="Goldstein S."/>
            <person name="Gonzalez A.J."/>
            <person name="Green P.J."/>
            <person name="Hallab A."/>
            <person name="Hartog M."/>
            <person name="Hua A."/>
            <person name="Humphray S.J."/>
            <person name="Jeong D.H."/>
            <person name="Jing Y."/>
            <person name="Jocker A."/>
            <person name="Kenton S.M."/>
            <person name="Kim D.J."/>
            <person name="Klee K."/>
            <person name="Lai H."/>
            <person name="Lang C."/>
            <person name="Lin S."/>
            <person name="Macmil S.L."/>
            <person name="Magdelenat G."/>
            <person name="Matthews L."/>
            <person name="McCorrison J."/>
            <person name="Monaghan E.L."/>
            <person name="Mun J.H."/>
            <person name="Najar F.Z."/>
            <person name="Nicholson C."/>
            <person name="Noirot C."/>
            <person name="O'Bleness M."/>
            <person name="Paule C.R."/>
            <person name="Poulain J."/>
            <person name="Prion F."/>
            <person name="Qin B."/>
            <person name="Qu C."/>
            <person name="Retzel E.F."/>
            <person name="Riddle C."/>
            <person name="Sallet E."/>
            <person name="Samain S."/>
            <person name="Samson N."/>
            <person name="Sanders I."/>
            <person name="Saurat O."/>
            <person name="Scarpelli C."/>
            <person name="Schiex T."/>
            <person name="Segurens B."/>
            <person name="Severin A.J."/>
            <person name="Sherrier D.J."/>
            <person name="Shi R."/>
            <person name="Sims S."/>
            <person name="Singer S.R."/>
            <person name="Sinharoy S."/>
            <person name="Sterck L."/>
            <person name="Viollet A."/>
            <person name="Wang B.B."/>
            <person name="Wang K."/>
            <person name="Wang M."/>
            <person name="Wang X."/>
            <person name="Warfsmann J."/>
            <person name="Weissenbach J."/>
            <person name="White D.D."/>
            <person name="White J.D."/>
            <person name="Wiley G.B."/>
            <person name="Wincker P."/>
            <person name="Xing Y."/>
            <person name="Yang L."/>
            <person name="Yao Z."/>
            <person name="Ying F."/>
            <person name="Zhai J."/>
            <person name="Zhou L."/>
            <person name="Zuber A."/>
            <person name="Denarie J."/>
            <person name="Dixon R.A."/>
            <person name="May G.D."/>
            <person name="Schwartz D.C."/>
            <person name="Rogers J."/>
            <person name="Quetier F."/>
            <person name="Town C.D."/>
            <person name="Roe B.A."/>
        </authorList>
    </citation>
    <scope>NUCLEOTIDE SEQUENCE [LARGE SCALE GENOMIC DNA]</scope>
    <source>
        <strain evidence="8">A17</strain>
        <strain evidence="9 10">cv. Jemalong A17</strain>
    </source>
</reference>
<dbReference type="Pfam" id="PF18044">
    <property type="entry name" value="zf-CCCH_4"/>
    <property type="match status" value="1"/>
</dbReference>
<proteinExistence type="predicted"/>
<evidence type="ECO:0000313" key="10">
    <source>
        <dbReference type="Proteomes" id="UP000002051"/>
    </source>
</evidence>
<evidence type="ECO:0000256" key="4">
    <source>
        <dbReference type="PROSITE-ProRule" id="PRU00723"/>
    </source>
</evidence>
<feature type="region of interest" description="Disordered" evidence="5">
    <location>
        <begin position="279"/>
        <end position="418"/>
    </location>
</feature>
<evidence type="ECO:0000313" key="9">
    <source>
        <dbReference type="EnsemblPlants" id="KEH35591"/>
    </source>
</evidence>
<dbReference type="OrthoDB" id="411372at2759"/>
<feature type="compositionally biased region" description="Basic and acidic residues" evidence="5">
    <location>
        <begin position="361"/>
        <end position="381"/>
    </location>
</feature>
<dbReference type="PANTHER" id="PTHR36886">
    <property type="entry name" value="PROTEIN FRIGIDA-ESSENTIAL 1"/>
    <property type="match status" value="1"/>
</dbReference>
<feature type="compositionally biased region" description="Basic and acidic residues" evidence="5">
    <location>
        <begin position="494"/>
        <end position="512"/>
    </location>
</feature>
<gene>
    <name evidence="9" type="primary">11435032</name>
    <name evidence="8" type="ordered locus">MTR_3g095960</name>
</gene>
<feature type="compositionally biased region" description="Basic and acidic residues" evidence="5">
    <location>
        <begin position="391"/>
        <end position="418"/>
    </location>
</feature>
<dbReference type="EMBL" id="CM001219">
    <property type="protein sequence ID" value="KEH35591.1"/>
    <property type="molecule type" value="Genomic_DNA"/>
</dbReference>
<evidence type="ECO:0000256" key="5">
    <source>
        <dbReference type="SAM" id="MobiDB-lite"/>
    </source>
</evidence>
<feature type="region of interest" description="Disordered" evidence="5">
    <location>
        <begin position="198"/>
        <end position="227"/>
    </location>
</feature>
<feature type="compositionally biased region" description="Polar residues" evidence="5">
    <location>
        <begin position="54"/>
        <end position="68"/>
    </location>
</feature>
<feature type="region of interest" description="Disordered" evidence="5">
    <location>
        <begin position="33"/>
        <end position="68"/>
    </location>
</feature>